<dbReference type="Pfam" id="PF13229">
    <property type="entry name" value="Beta_helix"/>
    <property type="match status" value="1"/>
</dbReference>
<sequence>MSPRAALGLALVATLICGAAQAATFHVAASAAQGGDGSPARPFASIRAAFLSGRLQDGDRLSLAPGFYGAPTIRAAGPRDAKTKASGRIIRDVVIEGEGDPRAAAALPDPGRGAAWLGKVVIHQAEGLTLSNLLVMPRPRPPEPAPAPIARADDGTPLPLPRPARAKRRGPLVLAHRTARRVALEQLEMRSAPDAEIARWTRGVDWRRNARDGIRLDGPDGAARGNRLTGVNFGIQATGPRAVVENNEIDLFGADGIRVLGDGSRVHGNLVHNCVATGSGNHDDGIQSWSVGKNRRAGSGVVRDVTLSANRIFEWDRPGSARLACSLQGIGLFDGVYENLTIENNLIVVDQYHGITVMGGKNVRVVNNTVLNRRPGPQARPWIMFRAHKNGARFGGNVAANNMAMKFSLPDWTLSRRNLRIRYPGLVIRDRSAGDYRPRPDGPAHRAADPAFQPPRDLNGAPRPASGGDLGALESGD</sequence>
<evidence type="ECO:0000313" key="4">
    <source>
        <dbReference type="EMBL" id="SHN65729.1"/>
    </source>
</evidence>
<dbReference type="SMART" id="SM00710">
    <property type="entry name" value="PbH1"/>
    <property type="match status" value="5"/>
</dbReference>
<organism evidence="4 5">
    <name type="scientific">Oceanicella actignis</name>
    <dbReference type="NCBI Taxonomy" id="1189325"/>
    <lineage>
        <taxon>Bacteria</taxon>
        <taxon>Pseudomonadati</taxon>
        <taxon>Pseudomonadota</taxon>
        <taxon>Alphaproteobacteria</taxon>
        <taxon>Rhodobacterales</taxon>
        <taxon>Paracoccaceae</taxon>
        <taxon>Oceanicella</taxon>
    </lineage>
</organism>
<dbReference type="Gene3D" id="2.160.20.10">
    <property type="entry name" value="Single-stranded right-handed beta-helix, Pectin lyase-like"/>
    <property type="match status" value="1"/>
</dbReference>
<dbReference type="InterPro" id="IPR006626">
    <property type="entry name" value="PbH1"/>
</dbReference>
<evidence type="ECO:0000256" key="2">
    <source>
        <dbReference type="SAM" id="SignalP"/>
    </source>
</evidence>
<dbReference type="InterPro" id="IPR039448">
    <property type="entry name" value="Beta_helix"/>
</dbReference>
<evidence type="ECO:0000259" key="3">
    <source>
        <dbReference type="Pfam" id="PF13229"/>
    </source>
</evidence>
<feature type="region of interest" description="Disordered" evidence="1">
    <location>
        <begin position="136"/>
        <end position="166"/>
    </location>
</feature>
<dbReference type="EMBL" id="FRDL01000004">
    <property type="protein sequence ID" value="SHN65729.1"/>
    <property type="molecule type" value="Genomic_DNA"/>
</dbReference>
<dbReference type="OrthoDB" id="3938151at2"/>
<evidence type="ECO:0000256" key="1">
    <source>
        <dbReference type="SAM" id="MobiDB-lite"/>
    </source>
</evidence>
<feature type="compositionally biased region" description="Pro residues" evidence="1">
    <location>
        <begin position="138"/>
        <end position="147"/>
    </location>
</feature>
<dbReference type="RefSeq" id="WP_125459012.1">
    <property type="nucleotide sequence ID" value="NZ_FOHL01000004.1"/>
</dbReference>
<keyword evidence="2" id="KW-0732">Signal</keyword>
<reference evidence="4 5" key="1">
    <citation type="submission" date="2016-12" db="EMBL/GenBank/DDBJ databases">
        <authorList>
            <person name="Song W.-J."/>
            <person name="Kurnit D.M."/>
        </authorList>
    </citation>
    <scope>NUCLEOTIDE SEQUENCE [LARGE SCALE GENOMIC DNA]</scope>
    <source>
        <strain evidence="4 5">CGMCC 1.10808</strain>
    </source>
</reference>
<feature type="compositionally biased region" description="Basic and acidic residues" evidence="1">
    <location>
        <begin position="432"/>
        <end position="448"/>
    </location>
</feature>
<feature type="region of interest" description="Disordered" evidence="1">
    <location>
        <begin position="432"/>
        <end position="477"/>
    </location>
</feature>
<feature type="domain" description="Right handed beta helix" evidence="3">
    <location>
        <begin position="213"/>
        <end position="370"/>
    </location>
</feature>
<proteinExistence type="predicted"/>
<dbReference type="Proteomes" id="UP000184066">
    <property type="component" value="Unassembled WGS sequence"/>
</dbReference>
<dbReference type="SUPFAM" id="SSF51126">
    <property type="entry name" value="Pectin lyase-like"/>
    <property type="match status" value="1"/>
</dbReference>
<dbReference type="STRING" id="1189325.SAMN04488119_104157"/>
<dbReference type="InterPro" id="IPR012334">
    <property type="entry name" value="Pectin_lyas_fold"/>
</dbReference>
<dbReference type="InterPro" id="IPR011050">
    <property type="entry name" value="Pectin_lyase_fold/virulence"/>
</dbReference>
<protein>
    <submittedName>
        <fullName evidence="4">Right handed beta helix region</fullName>
    </submittedName>
</protein>
<dbReference type="AlphaFoldDB" id="A0A1M7T4S1"/>
<evidence type="ECO:0000313" key="5">
    <source>
        <dbReference type="Proteomes" id="UP000184066"/>
    </source>
</evidence>
<keyword evidence="5" id="KW-1185">Reference proteome</keyword>
<feature type="signal peptide" evidence="2">
    <location>
        <begin position="1"/>
        <end position="22"/>
    </location>
</feature>
<gene>
    <name evidence="4" type="ORF">SAMN05216200_104157</name>
</gene>
<name>A0A1M7T4S1_9RHOB</name>
<accession>A0A1M7T4S1</accession>
<feature type="chain" id="PRO_5009929349" evidence="2">
    <location>
        <begin position="23"/>
        <end position="477"/>
    </location>
</feature>